<organism evidence="15 16">
    <name type="scientific">Catenaria anguillulae PL171</name>
    <dbReference type="NCBI Taxonomy" id="765915"/>
    <lineage>
        <taxon>Eukaryota</taxon>
        <taxon>Fungi</taxon>
        <taxon>Fungi incertae sedis</taxon>
        <taxon>Blastocladiomycota</taxon>
        <taxon>Blastocladiomycetes</taxon>
        <taxon>Blastocladiales</taxon>
        <taxon>Catenariaceae</taxon>
        <taxon>Catenaria</taxon>
    </lineage>
</organism>
<keyword evidence="5 13" id="KW-0812">Transmembrane</keyword>
<feature type="transmembrane region" description="Helical" evidence="13">
    <location>
        <begin position="160"/>
        <end position="180"/>
    </location>
</feature>
<evidence type="ECO:0000256" key="6">
    <source>
        <dbReference type="ARBA" id="ARBA00022723"/>
    </source>
</evidence>
<keyword evidence="16" id="KW-1185">Reference proteome</keyword>
<dbReference type="GO" id="GO:0008270">
    <property type="term" value="F:zinc ion binding"/>
    <property type="evidence" value="ECO:0007669"/>
    <property type="project" value="UniProtKB-KW"/>
</dbReference>
<dbReference type="CDD" id="cd16448">
    <property type="entry name" value="RING-H2"/>
    <property type="match status" value="1"/>
</dbReference>
<dbReference type="SMART" id="SM00184">
    <property type="entry name" value="RING"/>
    <property type="match status" value="1"/>
</dbReference>
<dbReference type="InterPro" id="IPR013083">
    <property type="entry name" value="Znf_RING/FYVE/PHD"/>
</dbReference>
<dbReference type="GO" id="GO:0016020">
    <property type="term" value="C:membrane"/>
    <property type="evidence" value="ECO:0007669"/>
    <property type="project" value="UniProtKB-SubCell"/>
</dbReference>
<keyword evidence="7 12" id="KW-0863">Zinc-finger</keyword>
<evidence type="ECO:0000256" key="4">
    <source>
        <dbReference type="ARBA" id="ARBA00022679"/>
    </source>
</evidence>
<sequence length="342" mass="37366">MDAEDEDPALLGDASASVGVPVASMALFAFAATANLLRQADHSSRSSFIALAMFLVLKSAWVLDSVRSALHPTRLLMHQSHTNNNNNIRVPLNSARTIDERVEQSFRAIITLLTCVVAATFALTLLIISSHNHALIASHLPVLASSTLRLLASYPSADTWVLLSVTMLPLILAVADPWVGHLWTYPHNQRTPATLSDAIRRIDFGQLVGRVRLHVVCDRDHSVDNTAVPAAAHADKENHGNTLLIPVQAREMVPMVWSPVSACPNQLLLGRPASPDCGIHVHIPRSEASCAICLTHYVHGDPVWRFNCGHHFHSHCVVKWCAMVSSCPLCRQSIEDMDVDAK</sequence>
<dbReference type="Pfam" id="PF13639">
    <property type="entry name" value="zf-RING_2"/>
    <property type="match status" value="1"/>
</dbReference>
<comment type="subcellular location">
    <subcellularLocation>
        <location evidence="2">Membrane</location>
        <topology evidence="2">Multi-pass membrane protein</topology>
    </subcellularLocation>
</comment>
<feature type="domain" description="RING-type" evidence="14">
    <location>
        <begin position="290"/>
        <end position="331"/>
    </location>
</feature>
<dbReference type="SUPFAM" id="SSF57850">
    <property type="entry name" value="RING/U-box"/>
    <property type="match status" value="1"/>
</dbReference>
<evidence type="ECO:0000256" key="12">
    <source>
        <dbReference type="PROSITE-ProRule" id="PRU00175"/>
    </source>
</evidence>
<dbReference type="Gene3D" id="3.30.40.10">
    <property type="entry name" value="Zinc/RING finger domain, C3HC4 (zinc finger)"/>
    <property type="match status" value="1"/>
</dbReference>
<keyword evidence="9" id="KW-0862">Zinc</keyword>
<dbReference type="Proteomes" id="UP000193411">
    <property type="component" value="Unassembled WGS sequence"/>
</dbReference>
<evidence type="ECO:0000256" key="3">
    <source>
        <dbReference type="ARBA" id="ARBA00012483"/>
    </source>
</evidence>
<keyword evidence="6" id="KW-0479">Metal-binding</keyword>
<dbReference type="EMBL" id="MCFL01000008">
    <property type="protein sequence ID" value="ORZ38577.1"/>
    <property type="molecule type" value="Genomic_DNA"/>
</dbReference>
<gene>
    <name evidence="15" type="ORF">BCR44DRAFT_31560</name>
</gene>
<evidence type="ECO:0000256" key="1">
    <source>
        <dbReference type="ARBA" id="ARBA00000900"/>
    </source>
</evidence>
<keyword evidence="10 13" id="KW-1133">Transmembrane helix</keyword>
<evidence type="ECO:0000313" key="15">
    <source>
        <dbReference type="EMBL" id="ORZ38577.1"/>
    </source>
</evidence>
<evidence type="ECO:0000256" key="11">
    <source>
        <dbReference type="ARBA" id="ARBA00023136"/>
    </source>
</evidence>
<comment type="caution">
    <text evidence="15">The sequence shown here is derived from an EMBL/GenBank/DDBJ whole genome shotgun (WGS) entry which is preliminary data.</text>
</comment>
<evidence type="ECO:0000256" key="9">
    <source>
        <dbReference type="ARBA" id="ARBA00022833"/>
    </source>
</evidence>
<evidence type="ECO:0000256" key="10">
    <source>
        <dbReference type="ARBA" id="ARBA00022989"/>
    </source>
</evidence>
<reference evidence="15 16" key="1">
    <citation type="submission" date="2016-07" db="EMBL/GenBank/DDBJ databases">
        <title>Pervasive Adenine N6-methylation of Active Genes in Fungi.</title>
        <authorList>
            <consortium name="DOE Joint Genome Institute"/>
            <person name="Mondo S.J."/>
            <person name="Dannebaum R.O."/>
            <person name="Kuo R.C."/>
            <person name="Labutti K."/>
            <person name="Haridas S."/>
            <person name="Kuo A."/>
            <person name="Salamov A."/>
            <person name="Ahrendt S.R."/>
            <person name="Lipzen A."/>
            <person name="Sullivan W."/>
            <person name="Andreopoulos W.B."/>
            <person name="Clum A."/>
            <person name="Lindquist E."/>
            <person name="Daum C."/>
            <person name="Ramamoorthy G.K."/>
            <person name="Gryganskyi A."/>
            <person name="Culley D."/>
            <person name="Magnuson J.K."/>
            <person name="James T.Y."/>
            <person name="O'Malley M.A."/>
            <person name="Stajich J.E."/>
            <person name="Spatafora J.W."/>
            <person name="Visel A."/>
            <person name="Grigoriev I.V."/>
        </authorList>
    </citation>
    <scope>NUCLEOTIDE SEQUENCE [LARGE SCALE GENOMIC DNA]</scope>
    <source>
        <strain evidence="15 16">PL171</strain>
    </source>
</reference>
<evidence type="ECO:0000256" key="8">
    <source>
        <dbReference type="ARBA" id="ARBA00022786"/>
    </source>
</evidence>
<comment type="catalytic activity">
    <reaction evidence="1">
        <text>S-ubiquitinyl-[E2 ubiquitin-conjugating enzyme]-L-cysteine + [acceptor protein]-L-lysine = [E2 ubiquitin-conjugating enzyme]-L-cysteine + N(6)-ubiquitinyl-[acceptor protein]-L-lysine.</text>
        <dbReference type="EC" id="2.3.2.27"/>
    </reaction>
</comment>
<name>A0A1Y2HVE0_9FUNG</name>
<dbReference type="PROSITE" id="PS50089">
    <property type="entry name" value="ZF_RING_2"/>
    <property type="match status" value="1"/>
</dbReference>
<evidence type="ECO:0000256" key="13">
    <source>
        <dbReference type="SAM" id="Phobius"/>
    </source>
</evidence>
<accession>A0A1Y2HVE0</accession>
<dbReference type="PANTHER" id="PTHR45977">
    <property type="entry name" value="TARGET OF ERK KINASE MPK-1"/>
    <property type="match status" value="1"/>
</dbReference>
<protein>
    <recommendedName>
        <fullName evidence="3">RING-type E3 ubiquitin transferase</fullName>
        <ecNumber evidence="3">2.3.2.27</ecNumber>
    </recommendedName>
</protein>
<evidence type="ECO:0000256" key="7">
    <source>
        <dbReference type="ARBA" id="ARBA00022771"/>
    </source>
</evidence>
<dbReference type="EC" id="2.3.2.27" evidence="3"/>
<dbReference type="InterPro" id="IPR001841">
    <property type="entry name" value="Znf_RING"/>
</dbReference>
<proteinExistence type="predicted"/>
<keyword evidence="4" id="KW-0808">Transferase</keyword>
<dbReference type="STRING" id="765915.A0A1Y2HVE0"/>
<dbReference type="AlphaFoldDB" id="A0A1Y2HVE0"/>
<evidence type="ECO:0000256" key="5">
    <source>
        <dbReference type="ARBA" id="ARBA00022692"/>
    </source>
</evidence>
<evidence type="ECO:0000259" key="14">
    <source>
        <dbReference type="PROSITE" id="PS50089"/>
    </source>
</evidence>
<dbReference type="GO" id="GO:0061630">
    <property type="term" value="F:ubiquitin protein ligase activity"/>
    <property type="evidence" value="ECO:0007669"/>
    <property type="project" value="UniProtKB-EC"/>
</dbReference>
<evidence type="ECO:0000256" key="2">
    <source>
        <dbReference type="ARBA" id="ARBA00004141"/>
    </source>
</evidence>
<feature type="transmembrane region" description="Helical" evidence="13">
    <location>
        <begin position="106"/>
        <end position="128"/>
    </location>
</feature>
<dbReference type="OrthoDB" id="8062037at2759"/>
<keyword evidence="8" id="KW-0833">Ubl conjugation pathway</keyword>
<feature type="transmembrane region" description="Helical" evidence="13">
    <location>
        <begin position="18"/>
        <end position="37"/>
    </location>
</feature>
<keyword evidence="11 13" id="KW-0472">Membrane</keyword>
<evidence type="ECO:0000313" key="16">
    <source>
        <dbReference type="Proteomes" id="UP000193411"/>
    </source>
</evidence>